<feature type="transmembrane region" description="Helical" evidence="5">
    <location>
        <begin position="12"/>
        <end position="39"/>
    </location>
</feature>
<protein>
    <recommendedName>
        <fullName evidence="8">DoxX family protein</fullName>
    </recommendedName>
</protein>
<keyword evidence="3 5" id="KW-1133">Transmembrane helix</keyword>
<sequence length="93" mass="9756">MNTQLKFITSVLLLRLMIGALLMSHAFLGLVALGVPAFGAALEAQGMPIQGLPVGLAELVTSVLVLLGSYRRTAASPLDRRVGGSPARAFKPR</sequence>
<dbReference type="InterPro" id="IPR032808">
    <property type="entry name" value="DoxX"/>
</dbReference>
<dbReference type="GO" id="GO:0016020">
    <property type="term" value="C:membrane"/>
    <property type="evidence" value="ECO:0007669"/>
    <property type="project" value="UniProtKB-SubCell"/>
</dbReference>
<dbReference type="AlphaFoldDB" id="A0A7Y2JXN1"/>
<evidence type="ECO:0008006" key="8">
    <source>
        <dbReference type="Google" id="ProtNLM"/>
    </source>
</evidence>
<dbReference type="RefSeq" id="WP_171082686.1">
    <property type="nucleotide sequence ID" value="NZ_JABAIV010000002.1"/>
</dbReference>
<evidence type="ECO:0000256" key="2">
    <source>
        <dbReference type="ARBA" id="ARBA00022692"/>
    </source>
</evidence>
<keyword evidence="2 5" id="KW-0812">Transmembrane</keyword>
<dbReference type="EMBL" id="JABAIV010000002">
    <property type="protein sequence ID" value="NNG22806.1"/>
    <property type="molecule type" value="Genomic_DNA"/>
</dbReference>
<proteinExistence type="predicted"/>
<feature type="transmembrane region" description="Helical" evidence="5">
    <location>
        <begin position="51"/>
        <end position="70"/>
    </location>
</feature>
<dbReference type="Proteomes" id="UP000533905">
    <property type="component" value="Unassembled WGS sequence"/>
</dbReference>
<evidence type="ECO:0000256" key="1">
    <source>
        <dbReference type="ARBA" id="ARBA00004141"/>
    </source>
</evidence>
<evidence type="ECO:0000313" key="6">
    <source>
        <dbReference type="EMBL" id="NNG22806.1"/>
    </source>
</evidence>
<name>A0A7Y2JXN1_9BURK</name>
<evidence type="ECO:0000256" key="5">
    <source>
        <dbReference type="SAM" id="Phobius"/>
    </source>
</evidence>
<gene>
    <name evidence="6" type="ORF">HGB41_07305</name>
</gene>
<dbReference type="Pfam" id="PF07681">
    <property type="entry name" value="DoxX"/>
    <property type="match status" value="1"/>
</dbReference>
<keyword evidence="7" id="KW-1185">Reference proteome</keyword>
<evidence type="ECO:0000313" key="7">
    <source>
        <dbReference type="Proteomes" id="UP000533905"/>
    </source>
</evidence>
<accession>A0A7Y2JXN1</accession>
<comment type="caution">
    <text evidence="6">The sequence shown here is derived from an EMBL/GenBank/DDBJ whole genome shotgun (WGS) entry which is preliminary data.</text>
</comment>
<comment type="subcellular location">
    <subcellularLocation>
        <location evidence="1">Membrane</location>
        <topology evidence="1">Multi-pass membrane protein</topology>
    </subcellularLocation>
</comment>
<reference evidence="6 7" key="1">
    <citation type="submission" date="2020-04" db="EMBL/GenBank/DDBJ databases">
        <title>Massilia sp. nov., a cold adapted bacteria isolated from Arctic soil.</title>
        <authorList>
            <person name="Son J."/>
            <person name="Ka J.-O."/>
        </authorList>
    </citation>
    <scope>NUCLEOTIDE SEQUENCE [LARGE SCALE GENOMIC DNA]</scope>
    <source>
        <strain evidence="6 7">ML15P13</strain>
    </source>
</reference>
<evidence type="ECO:0000256" key="4">
    <source>
        <dbReference type="ARBA" id="ARBA00023136"/>
    </source>
</evidence>
<organism evidence="6 7">
    <name type="scientific">Telluria aromaticivorans</name>
    <dbReference type="NCBI Taxonomy" id="2725995"/>
    <lineage>
        <taxon>Bacteria</taxon>
        <taxon>Pseudomonadati</taxon>
        <taxon>Pseudomonadota</taxon>
        <taxon>Betaproteobacteria</taxon>
        <taxon>Burkholderiales</taxon>
        <taxon>Oxalobacteraceae</taxon>
        <taxon>Telluria group</taxon>
        <taxon>Telluria</taxon>
    </lineage>
</organism>
<evidence type="ECO:0000256" key="3">
    <source>
        <dbReference type="ARBA" id="ARBA00022989"/>
    </source>
</evidence>
<keyword evidence="4 5" id="KW-0472">Membrane</keyword>